<dbReference type="RefSeq" id="WP_108963587.1">
    <property type="nucleotide sequence ID" value="NZ_QEFB01000017.1"/>
</dbReference>
<comment type="caution">
    <text evidence="2">The sequence shown here is derived from an EMBL/GenBank/DDBJ whole genome shotgun (WGS) entry which is preliminary data.</text>
</comment>
<dbReference type="Proteomes" id="UP000244962">
    <property type="component" value="Unassembled WGS sequence"/>
</dbReference>
<evidence type="ECO:0000313" key="3">
    <source>
        <dbReference type="Proteomes" id="UP000244962"/>
    </source>
</evidence>
<sequence length="142" mass="15363">MSSEEKSAWVMLVVSLAGYATYLVILAVQTASVSLMDTAWVTTMLWTIGGGIVAGILLNILFGIFSPKDAGRKDQRDRDITHFGDAVGQSFVVLGGVTALILAMLEAPYFWIANAIYLAFVLSAFLGSIARVIAYRRGLPTW</sequence>
<keyword evidence="1" id="KW-0472">Membrane</keyword>
<feature type="transmembrane region" description="Helical" evidence="1">
    <location>
        <begin position="86"/>
        <end position="105"/>
    </location>
</feature>
<dbReference type="AlphaFoldDB" id="A0A2U1TAZ1"/>
<protein>
    <recommendedName>
        <fullName evidence="4">DUF2178 domain-containing protein</fullName>
    </recommendedName>
</protein>
<reference evidence="3" key="1">
    <citation type="submission" date="2018-04" db="EMBL/GenBank/DDBJ databases">
        <authorList>
            <person name="Liu S."/>
            <person name="Wang Z."/>
            <person name="Li J."/>
        </authorList>
    </citation>
    <scope>NUCLEOTIDE SEQUENCE [LARGE SCALE GENOMIC DNA]</scope>
    <source>
        <strain evidence="3">622</strain>
    </source>
</reference>
<evidence type="ECO:0000256" key="1">
    <source>
        <dbReference type="SAM" id="Phobius"/>
    </source>
</evidence>
<organism evidence="2 3">
    <name type="scientific">Mycetocola zhujimingii</name>
    <dbReference type="NCBI Taxonomy" id="2079792"/>
    <lineage>
        <taxon>Bacteria</taxon>
        <taxon>Bacillati</taxon>
        <taxon>Actinomycetota</taxon>
        <taxon>Actinomycetes</taxon>
        <taxon>Micrococcales</taxon>
        <taxon>Microbacteriaceae</taxon>
        <taxon>Mycetocola</taxon>
    </lineage>
</organism>
<feature type="transmembrane region" description="Helical" evidence="1">
    <location>
        <begin position="40"/>
        <end position="65"/>
    </location>
</feature>
<evidence type="ECO:0000313" key="2">
    <source>
        <dbReference type="EMBL" id="PWC06059.1"/>
    </source>
</evidence>
<name>A0A2U1TAZ1_9MICO</name>
<feature type="transmembrane region" description="Helical" evidence="1">
    <location>
        <begin position="111"/>
        <end position="134"/>
    </location>
</feature>
<keyword evidence="1" id="KW-0812">Transmembrane</keyword>
<gene>
    <name evidence="2" type="ORF">DF223_13595</name>
</gene>
<dbReference type="EMBL" id="QEFB01000017">
    <property type="protein sequence ID" value="PWC06059.1"/>
    <property type="molecule type" value="Genomic_DNA"/>
</dbReference>
<feature type="transmembrane region" description="Helical" evidence="1">
    <location>
        <begin position="7"/>
        <end position="28"/>
    </location>
</feature>
<evidence type="ECO:0008006" key="4">
    <source>
        <dbReference type="Google" id="ProtNLM"/>
    </source>
</evidence>
<keyword evidence="3" id="KW-1185">Reference proteome</keyword>
<proteinExistence type="predicted"/>
<accession>A0A2U1TAZ1</accession>
<keyword evidence="1" id="KW-1133">Transmembrane helix</keyword>